<dbReference type="GO" id="GO:0016151">
    <property type="term" value="F:nickel cation binding"/>
    <property type="evidence" value="ECO:0007669"/>
    <property type="project" value="UniProtKB-UniRule"/>
</dbReference>
<evidence type="ECO:0000256" key="3">
    <source>
        <dbReference type="HAMAP-Rule" id="MF_01384"/>
    </source>
</evidence>
<gene>
    <name evidence="3" type="primary">ureD</name>
    <name evidence="4" type="ORF">EDC65_3109</name>
</gene>
<evidence type="ECO:0000256" key="1">
    <source>
        <dbReference type="ARBA" id="ARBA00007177"/>
    </source>
</evidence>
<dbReference type="PANTHER" id="PTHR33643:SF1">
    <property type="entry name" value="UREASE ACCESSORY PROTEIN D"/>
    <property type="match status" value="1"/>
</dbReference>
<accession>A0A3N1LJR1</accession>
<dbReference type="RefSeq" id="WP_123690970.1">
    <property type="nucleotide sequence ID" value="NZ_RJKX01000014.1"/>
</dbReference>
<keyword evidence="2 3" id="KW-0143">Chaperone</keyword>
<keyword evidence="3" id="KW-0996">Nickel insertion</keyword>
<dbReference type="InterPro" id="IPR002669">
    <property type="entry name" value="UreD"/>
</dbReference>
<protein>
    <recommendedName>
        <fullName evidence="3">Urease accessory protein UreD</fullName>
    </recommendedName>
</protein>
<dbReference type="AlphaFoldDB" id="A0A3N1LJR1"/>
<dbReference type="OrthoDB" id="9798842at2"/>
<evidence type="ECO:0000313" key="4">
    <source>
        <dbReference type="EMBL" id="ROP91244.1"/>
    </source>
</evidence>
<comment type="caution">
    <text evidence="4">The sequence shown here is derived from an EMBL/GenBank/DDBJ whole genome shotgun (WGS) entry which is preliminary data.</text>
</comment>
<evidence type="ECO:0000256" key="2">
    <source>
        <dbReference type="ARBA" id="ARBA00023186"/>
    </source>
</evidence>
<sequence>MPHDRIPPAPQAPKLQRGDGVGRLRFVADGGRTQARGLYQSDPVRFLFPLPERGEPVPAILVTTSGGLVGGDRIRLSLAAEAGAVATVGTQAAEKVYRSTGATTRFETTVAVADGAWLEWLPQETILFDGARFARTTAVDLAPGGRLLAIEMLVFGRRARGEVFSYGMLREDWRLRVDGRLVWADALRLDAPLAPLFAARAGLDGAAAMATLILAGDGGLAARDAVREVAEACPAVRIGASVTGPVMVARFLGSDARLLRDAVVRSVGRVRHRLAGLSERLPELWYG</sequence>
<comment type="function">
    <text evidence="3">Required for maturation of urease via the functional incorporation of the urease nickel metallocenter.</text>
</comment>
<dbReference type="Proteomes" id="UP000278222">
    <property type="component" value="Unassembled WGS sequence"/>
</dbReference>
<keyword evidence="3" id="KW-0963">Cytoplasm</keyword>
<proteinExistence type="inferred from homology"/>
<dbReference type="EMBL" id="RJKX01000014">
    <property type="protein sequence ID" value="ROP91244.1"/>
    <property type="molecule type" value="Genomic_DNA"/>
</dbReference>
<comment type="similarity">
    <text evidence="1 3">Belongs to the UreD family.</text>
</comment>
<comment type="subunit">
    <text evidence="3">UreD, UreF and UreG form a complex that acts as a GTP-hydrolysis-dependent molecular chaperone, activating the urease apoprotein by helping to assemble the nickel containing metallocenter of UreC. The UreE protein probably delivers the nickel.</text>
</comment>
<dbReference type="GO" id="GO:0005737">
    <property type="term" value="C:cytoplasm"/>
    <property type="evidence" value="ECO:0007669"/>
    <property type="project" value="UniProtKB-SubCell"/>
</dbReference>
<dbReference type="HAMAP" id="MF_01384">
    <property type="entry name" value="UreD"/>
    <property type="match status" value="1"/>
</dbReference>
<evidence type="ECO:0000313" key="5">
    <source>
        <dbReference type="Proteomes" id="UP000278222"/>
    </source>
</evidence>
<reference evidence="4 5" key="1">
    <citation type="submission" date="2018-11" db="EMBL/GenBank/DDBJ databases">
        <title>Genomic Encyclopedia of Type Strains, Phase IV (KMG-IV): sequencing the most valuable type-strain genomes for metagenomic binning, comparative biology and taxonomic classification.</title>
        <authorList>
            <person name="Goeker M."/>
        </authorList>
    </citation>
    <scope>NUCLEOTIDE SEQUENCE [LARGE SCALE GENOMIC DNA]</scope>
    <source>
        <strain evidence="4 5">DSM 5900</strain>
    </source>
</reference>
<name>A0A3N1LJR1_9PROT</name>
<dbReference type="PANTHER" id="PTHR33643">
    <property type="entry name" value="UREASE ACCESSORY PROTEIN D"/>
    <property type="match status" value="1"/>
</dbReference>
<comment type="subcellular location">
    <subcellularLocation>
        <location evidence="3">Cytoplasm</location>
    </subcellularLocation>
</comment>
<organism evidence="4 5">
    <name type="scientific">Stella humosa</name>
    <dbReference type="NCBI Taxonomy" id="94"/>
    <lineage>
        <taxon>Bacteria</taxon>
        <taxon>Pseudomonadati</taxon>
        <taxon>Pseudomonadota</taxon>
        <taxon>Alphaproteobacteria</taxon>
        <taxon>Rhodospirillales</taxon>
        <taxon>Stellaceae</taxon>
        <taxon>Stella</taxon>
    </lineage>
</organism>
<dbReference type="Pfam" id="PF01774">
    <property type="entry name" value="UreD"/>
    <property type="match status" value="1"/>
</dbReference>
<keyword evidence="5" id="KW-1185">Reference proteome</keyword>